<organism evidence="1">
    <name type="scientific">Bacteroides ovatus</name>
    <dbReference type="NCBI Taxonomy" id="28116"/>
    <lineage>
        <taxon>Bacteria</taxon>
        <taxon>Pseudomonadati</taxon>
        <taxon>Bacteroidota</taxon>
        <taxon>Bacteroidia</taxon>
        <taxon>Bacteroidales</taxon>
        <taxon>Bacteroidaceae</taxon>
        <taxon>Bacteroides</taxon>
    </lineage>
</organism>
<accession>A0A6N2U203</accession>
<name>A0A6N2U203_BACOV</name>
<protein>
    <submittedName>
        <fullName evidence="1">Uncharacterized protein</fullName>
    </submittedName>
</protein>
<sequence length="109" mass="12640">MDLVSKILIHKLGPNHVGIGSRTERSRVLKIAVNYVIFSCFLWVAPQKNLKRKPIQANEILGRTLQQIIDVINKFRASQSLFVQPFLECSSFLPTYQNFLLRIPIHFYL</sequence>
<gene>
    <name evidence="1" type="ORF">BOLFYP28_01437</name>
</gene>
<evidence type="ECO:0000313" key="1">
    <source>
        <dbReference type="EMBL" id="VYT10441.1"/>
    </source>
</evidence>
<dbReference type="AlphaFoldDB" id="A0A6N2U203"/>
<proteinExistence type="predicted"/>
<dbReference type="EMBL" id="CACRTD010000025">
    <property type="protein sequence ID" value="VYT10441.1"/>
    <property type="molecule type" value="Genomic_DNA"/>
</dbReference>
<reference evidence="1" key="1">
    <citation type="submission" date="2019-11" db="EMBL/GenBank/DDBJ databases">
        <authorList>
            <person name="Feng L."/>
        </authorList>
    </citation>
    <scope>NUCLEOTIDE SEQUENCE</scope>
    <source>
        <strain evidence="1">BovatusLFYP28</strain>
    </source>
</reference>